<sequence>MLDTSPVQTWTKMWNGDMPILSYRNRAPLHHLPITESNLPTPDRVFPSTTFSFSLADQDDPQTNTSIEETMDQAPTEHTTSPDAVVTIPGTTPDIETRATIRDDTRRAETDTILLDETIIKQPVVY</sequence>
<feature type="region of interest" description="Disordered" evidence="1">
    <location>
        <begin position="53"/>
        <end position="91"/>
    </location>
</feature>
<dbReference type="EMBL" id="CP090893">
    <property type="protein sequence ID" value="ULU02423.1"/>
    <property type="molecule type" value="Genomic_DNA"/>
</dbReference>
<evidence type="ECO:0000313" key="2">
    <source>
        <dbReference type="EMBL" id="ULU02423.1"/>
    </source>
</evidence>
<dbReference type="Proteomes" id="UP000827892">
    <property type="component" value="Chromosome III"/>
</dbReference>
<feature type="compositionally biased region" description="Polar residues" evidence="1">
    <location>
        <begin position="53"/>
        <end position="68"/>
    </location>
</feature>
<evidence type="ECO:0000256" key="1">
    <source>
        <dbReference type="SAM" id="MobiDB-lite"/>
    </source>
</evidence>
<accession>A0AAE9DF95</accession>
<name>A0AAE9DF95_CAEBR</name>
<organism evidence="2 3">
    <name type="scientific">Caenorhabditis briggsae</name>
    <dbReference type="NCBI Taxonomy" id="6238"/>
    <lineage>
        <taxon>Eukaryota</taxon>
        <taxon>Metazoa</taxon>
        <taxon>Ecdysozoa</taxon>
        <taxon>Nematoda</taxon>
        <taxon>Chromadorea</taxon>
        <taxon>Rhabditida</taxon>
        <taxon>Rhabditina</taxon>
        <taxon>Rhabditomorpha</taxon>
        <taxon>Rhabditoidea</taxon>
        <taxon>Rhabditidae</taxon>
        <taxon>Peloderinae</taxon>
        <taxon>Caenorhabditis</taxon>
    </lineage>
</organism>
<proteinExistence type="predicted"/>
<reference evidence="2 3" key="1">
    <citation type="submission" date="2022-05" db="EMBL/GenBank/DDBJ databases">
        <title>Chromosome-level reference genomes for two strains of Caenorhabditis briggsae: an improved platform for comparative genomics.</title>
        <authorList>
            <person name="Stevens L."/>
            <person name="Andersen E.C."/>
        </authorList>
    </citation>
    <scope>NUCLEOTIDE SEQUENCE [LARGE SCALE GENOMIC DNA]</scope>
    <source>
        <strain evidence="2">QX1410_ONT</strain>
        <tissue evidence="2">Whole-organism</tissue>
    </source>
</reference>
<gene>
    <name evidence="2" type="ORF">L3Y34_002193</name>
</gene>
<dbReference type="AlphaFoldDB" id="A0AAE9DF95"/>
<evidence type="ECO:0000313" key="3">
    <source>
        <dbReference type="Proteomes" id="UP000827892"/>
    </source>
</evidence>
<protein>
    <submittedName>
        <fullName evidence="2">Uncharacterized protein</fullName>
    </submittedName>
</protein>